<dbReference type="EMBL" id="CADEHS020000192">
    <property type="protein sequence ID" value="CAG9950761.1"/>
    <property type="molecule type" value="Genomic_DNA"/>
</dbReference>
<dbReference type="Proteomes" id="UP000836387">
    <property type="component" value="Unassembled WGS sequence"/>
</dbReference>
<name>A0ACA9UBQ2_BIOOC</name>
<evidence type="ECO:0000313" key="2">
    <source>
        <dbReference type="Proteomes" id="UP000836387"/>
    </source>
</evidence>
<organism evidence="1 2">
    <name type="scientific">Clonostachys rosea f. rosea IK726</name>
    <dbReference type="NCBI Taxonomy" id="1349383"/>
    <lineage>
        <taxon>Eukaryota</taxon>
        <taxon>Fungi</taxon>
        <taxon>Dikarya</taxon>
        <taxon>Ascomycota</taxon>
        <taxon>Pezizomycotina</taxon>
        <taxon>Sordariomycetes</taxon>
        <taxon>Hypocreomycetidae</taxon>
        <taxon>Hypocreales</taxon>
        <taxon>Bionectriaceae</taxon>
        <taxon>Clonostachys</taxon>
    </lineage>
</organism>
<reference evidence="1" key="1">
    <citation type="submission" date="2020-04" db="EMBL/GenBank/DDBJ databases">
        <authorList>
            <person name="Broberg M."/>
        </authorList>
    </citation>
    <scope>NUCLEOTIDE SEQUENCE</scope>
</reference>
<accession>A0ACA9UBQ2</accession>
<evidence type="ECO:0000313" key="1">
    <source>
        <dbReference type="EMBL" id="CAG9950761.1"/>
    </source>
</evidence>
<gene>
    <name evidence="1" type="ORF">CRV2_00019829</name>
</gene>
<comment type="caution">
    <text evidence="1">The sequence shown here is derived from an EMBL/GenBank/DDBJ whole genome shotgun (WGS) entry which is preliminary data.</text>
</comment>
<keyword evidence="2" id="KW-1185">Reference proteome</keyword>
<sequence length="247" mass="26942">MTLKILEEVSPFIRTDKRTVKRAAPLALYADYIERFYDSRSDEFSHPFTVDLGSEQSVQTCIRDVLSPSLPEAKEAPVDMDLFALGLDSLGVFACIKTLRSATGLGEKIATRHVYANPTIGGLARIVARIAADLKASSEASLSGKPVDEKAARLNDVIAQHKARQSFRLNSFDYVNPNHGMGLVFYFPIQKGVSNEQGLNRTFDMIPALGGKIMNASEQEIGYAKGDLCVTIPPLSMASSKSSPIAW</sequence>
<protein>
    <submittedName>
        <fullName evidence="1">Uncharacterized protein</fullName>
    </submittedName>
</protein>
<reference evidence="1" key="2">
    <citation type="submission" date="2021-10" db="EMBL/GenBank/DDBJ databases">
        <authorList>
            <person name="Piombo E."/>
        </authorList>
    </citation>
    <scope>NUCLEOTIDE SEQUENCE</scope>
</reference>
<proteinExistence type="predicted"/>